<dbReference type="Proteomes" id="UP000298652">
    <property type="component" value="Chromosome 5"/>
</dbReference>
<gene>
    <name evidence="2" type="ORF">SEVIR_5G186450v2</name>
</gene>
<feature type="compositionally biased region" description="Polar residues" evidence="1">
    <location>
        <begin position="99"/>
        <end position="108"/>
    </location>
</feature>
<sequence length="170" mass="18893">MLLQLLQNVLRHKYGVAIHLKFLDIRNIDLAIKFFHVIHYPCCEIVVAVNKTATGTPASEGGKLGGSLHRRCHRGSCRSEHREKAWTPAARSMARRTPKSSPWHQQRSWVPARGHPPSLSPWSPPALTPPTSQNPPLHPWSDEAVSTASARKQRAQRLQGSVGEEATRPG</sequence>
<proteinExistence type="predicted"/>
<accession>A0A4U6UUD8</accession>
<evidence type="ECO:0000313" key="2">
    <source>
        <dbReference type="EMBL" id="TKW14747.1"/>
    </source>
</evidence>
<reference evidence="2" key="1">
    <citation type="submission" date="2019-03" db="EMBL/GenBank/DDBJ databases">
        <title>WGS assembly of Setaria viridis.</title>
        <authorList>
            <person name="Huang P."/>
            <person name="Jenkins J."/>
            <person name="Grimwood J."/>
            <person name="Barry K."/>
            <person name="Healey A."/>
            <person name="Mamidi S."/>
            <person name="Sreedasyam A."/>
            <person name="Shu S."/>
            <person name="Feldman M."/>
            <person name="Wu J."/>
            <person name="Yu Y."/>
            <person name="Chen C."/>
            <person name="Johnson J."/>
            <person name="Rokhsar D."/>
            <person name="Baxter I."/>
            <person name="Schmutz J."/>
            <person name="Brutnell T."/>
            <person name="Kellogg E."/>
        </authorList>
    </citation>
    <scope>NUCLEOTIDE SEQUENCE [LARGE SCALE GENOMIC DNA]</scope>
</reference>
<evidence type="ECO:0000313" key="3">
    <source>
        <dbReference type="Proteomes" id="UP000298652"/>
    </source>
</evidence>
<keyword evidence="3" id="KW-1185">Reference proteome</keyword>
<dbReference type="Gramene" id="TKW14747">
    <property type="protein sequence ID" value="TKW14747"/>
    <property type="gene ID" value="SEVIR_5G186450v2"/>
</dbReference>
<dbReference type="AlphaFoldDB" id="A0A4U6UUD8"/>
<feature type="region of interest" description="Disordered" evidence="1">
    <location>
        <begin position="56"/>
        <end position="170"/>
    </location>
</feature>
<dbReference type="EMBL" id="CM016556">
    <property type="protein sequence ID" value="TKW14747.1"/>
    <property type="molecule type" value="Genomic_DNA"/>
</dbReference>
<organism evidence="2 3">
    <name type="scientific">Setaria viridis</name>
    <name type="common">Green bristlegrass</name>
    <name type="synonym">Setaria italica subsp. viridis</name>
    <dbReference type="NCBI Taxonomy" id="4556"/>
    <lineage>
        <taxon>Eukaryota</taxon>
        <taxon>Viridiplantae</taxon>
        <taxon>Streptophyta</taxon>
        <taxon>Embryophyta</taxon>
        <taxon>Tracheophyta</taxon>
        <taxon>Spermatophyta</taxon>
        <taxon>Magnoliopsida</taxon>
        <taxon>Liliopsida</taxon>
        <taxon>Poales</taxon>
        <taxon>Poaceae</taxon>
        <taxon>PACMAD clade</taxon>
        <taxon>Panicoideae</taxon>
        <taxon>Panicodae</taxon>
        <taxon>Paniceae</taxon>
        <taxon>Cenchrinae</taxon>
        <taxon>Setaria</taxon>
    </lineage>
</organism>
<name>A0A4U6UUD8_SETVI</name>
<protein>
    <submittedName>
        <fullName evidence="2">Uncharacterized protein</fullName>
    </submittedName>
</protein>
<feature type="compositionally biased region" description="Pro residues" evidence="1">
    <location>
        <begin position="118"/>
        <end position="138"/>
    </location>
</feature>
<evidence type="ECO:0000256" key="1">
    <source>
        <dbReference type="SAM" id="MobiDB-lite"/>
    </source>
</evidence>